<gene>
    <name evidence="5" type="ORF">B7R54_01160</name>
</gene>
<dbReference type="RefSeq" id="WP_116413396.1">
    <property type="nucleotide sequence ID" value="NZ_NBWZ01000001.1"/>
</dbReference>
<dbReference type="PRINTS" id="PR00598">
    <property type="entry name" value="HTHMARR"/>
</dbReference>
<evidence type="ECO:0000256" key="3">
    <source>
        <dbReference type="ARBA" id="ARBA00023163"/>
    </source>
</evidence>
<evidence type="ECO:0000256" key="1">
    <source>
        <dbReference type="ARBA" id="ARBA00023015"/>
    </source>
</evidence>
<dbReference type="GO" id="GO:0003677">
    <property type="term" value="F:DNA binding"/>
    <property type="evidence" value="ECO:0007669"/>
    <property type="project" value="UniProtKB-KW"/>
</dbReference>
<evidence type="ECO:0000256" key="2">
    <source>
        <dbReference type="ARBA" id="ARBA00023125"/>
    </source>
</evidence>
<sequence>MDPATPEPVNVGESIESTLALIQRWSTRAENRRSLHDAEGAALSSTDSWLLERLVASKPIRMSRLAEWLEVDKSTMTTEVKRLESAGLVTRTPDPADRRAVLVSATEAGAVAIDRHRRIAQDVYNTLVGKWNEEDRADFARLLTRFSDELSWVTDAVWRHNESV</sequence>
<accession>A0A3E0VEU4</accession>
<dbReference type="PANTHER" id="PTHR42756:SF1">
    <property type="entry name" value="TRANSCRIPTIONAL REPRESSOR OF EMRAB OPERON"/>
    <property type="match status" value="1"/>
</dbReference>
<protein>
    <recommendedName>
        <fullName evidence="4">HTH marR-type domain-containing protein</fullName>
    </recommendedName>
</protein>
<dbReference type="GO" id="GO:0003700">
    <property type="term" value="F:DNA-binding transcription factor activity"/>
    <property type="evidence" value="ECO:0007669"/>
    <property type="project" value="InterPro"/>
</dbReference>
<dbReference type="EMBL" id="NBWZ01000001">
    <property type="protein sequence ID" value="RFA07978.1"/>
    <property type="molecule type" value="Genomic_DNA"/>
</dbReference>
<dbReference type="InterPro" id="IPR036390">
    <property type="entry name" value="WH_DNA-bd_sf"/>
</dbReference>
<comment type="caution">
    <text evidence="5">The sequence shown here is derived from an EMBL/GenBank/DDBJ whole genome shotgun (WGS) entry which is preliminary data.</text>
</comment>
<dbReference type="PROSITE" id="PS50995">
    <property type="entry name" value="HTH_MARR_2"/>
    <property type="match status" value="1"/>
</dbReference>
<proteinExistence type="predicted"/>
<organism evidence="5 6">
    <name type="scientific">Subtercola boreus</name>
    <dbReference type="NCBI Taxonomy" id="120213"/>
    <lineage>
        <taxon>Bacteria</taxon>
        <taxon>Bacillati</taxon>
        <taxon>Actinomycetota</taxon>
        <taxon>Actinomycetes</taxon>
        <taxon>Micrococcales</taxon>
        <taxon>Microbacteriaceae</taxon>
        <taxon>Subtercola</taxon>
    </lineage>
</organism>
<keyword evidence="2" id="KW-0238">DNA-binding</keyword>
<evidence type="ECO:0000259" key="4">
    <source>
        <dbReference type="PROSITE" id="PS50995"/>
    </source>
</evidence>
<keyword evidence="1" id="KW-0805">Transcription regulation</keyword>
<dbReference type="SMART" id="SM00347">
    <property type="entry name" value="HTH_MARR"/>
    <property type="match status" value="1"/>
</dbReference>
<dbReference type="OrthoDB" id="9155413at2"/>
<name>A0A3E0VEU4_9MICO</name>
<dbReference type="SUPFAM" id="SSF46785">
    <property type="entry name" value="Winged helix' DNA-binding domain"/>
    <property type="match status" value="1"/>
</dbReference>
<keyword evidence="6" id="KW-1185">Reference proteome</keyword>
<dbReference type="Pfam" id="PF01047">
    <property type="entry name" value="MarR"/>
    <property type="match status" value="1"/>
</dbReference>
<dbReference type="Gene3D" id="1.10.10.10">
    <property type="entry name" value="Winged helix-like DNA-binding domain superfamily/Winged helix DNA-binding domain"/>
    <property type="match status" value="1"/>
</dbReference>
<dbReference type="PANTHER" id="PTHR42756">
    <property type="entry name" value="TRANSCRIPTIONAL REGULATOR, MARR"/>
    <property type="match status" value="1"/>
</dbReference>
<feature type="domain" description="HTH marR-type" evidence="4">
    <location>
        <begin position="1"/>
        <end position="148"/>
    </location>
</feature>
<evidence type="ECO:0000313" key="5">
    <source>
        <dbReference type="EMBL" id="RFA07978.1"/>
    </source>
</evidence>
<reference evidence="5 6" key="1">
    <citation type="submission" date="2017-04" db="EMBL/GenBank/DDBJ databases">
        <title>Comparative genome analysis of Subtercola boreus.</title>
        <authorList>
            <person name="Cho Y.-J."/>
            <person name="Cho A."/>
            <person name="Kim O.-S."/>
            <person name="Lee J.-I."/>
        </authorList>
    </citation>
    <scope>NUCLEOTIDE SEQUENCE [LARGE SCALE GENOMIC DNA]</scope>
    <source>
        <strain evidence="5 6">K300</strain>
    </source>
</reference>
<dbReference type="AlphaFoldDB" id="A0A3E0VEU4"/>
<keyword evidence="3" id="KW-0804">Transcription</keyword>
<dbReference type="InterPro" id="IPR036388">
    <property type="entry name" value="WH-like_DNA-bd_sf"/>
</dbReference>
<dbReference type="InterPro" id="IPR000835">
    <property type="entry name" value="HTH_MarR-typ"/>
</dbReference>
<dbReference type="Proteomes" id="UP000256486">
    <property type="component" value="Unassembled WGS sequence"/>
</dbReference>
<evidence type="ECO:0000313" key="6">
    <source>
        <dbReference type="Proteomes" id="UP000256486"/>
    </source>
</evidence>